<evidence type="ECO:0008006" key="5">
    <source>
        <dbReference type="Google" id="ProtNLM"/>
    </source>
</evidence>
<dbReference type="Gene3D" id="1.10.443.10">
    <property type="entry name" value="Intergrase catalytic core"/>
    <property type="match status" value="1"/>
</dbReference>
<accession>A0ABS5BVW1</accession>
<keyword evidence="4" id="KW-1185">Reference proteome</keyword>
<gene>
    <name evidence="3" type="ORF">J8F10_21620</name>
</gene>
<reference evidence="3 4" key="1">
    <citation type="submission" date="2021-04" db="EMBL/GenBank/DDBJ databases">
        <authorList>
            <person name="Ivanova A."/>
        </authorList>
    </citation>
    <scope>NUCLEOTIDE SEQUENCE [LARGE SCALE GENOMIC DNA]</scope>
    <source>
        <strain evidence="3 4">G18</strain>
    </source>
</reference>
<evidence type="ECO:0000313" key="3">
    <source>
        <dbReference type="EMBL" id="MBP3957861.1"/>
    </source>
</evidence>
<dbReference type="InterPro" id="IPR011010">
    <property type="entry name" value="DNA_brk_join_enz"/>
</dbReference>
<dbReference type="EMBL" id="JAGKQQ010000001">
    <property type="protein sequence ID" value="MBP3957861.1"/>
    <property type="molecule type" value="Genomic_DNA"/>
</dbReference>
<dbReference type="RefSeq" id="WP_210657323.1">
    <property type="nucleotide sequence ID" value="NZ_JAGKQQ010000001.1"/>
</dbReference>
<keyword evidence="2" id="KW-0233">DNA recombination</keyword>
<protein>
    <recommendedName>
        <fullName evidence="5">Core-binding (CB) domain-containing protein</fullName>
    </recommendedName>
</protein>
<sequence length="226" mass="25889">MPRKPFIRAFDGWWYAQISVGSKRKQVKLVKGKENEREAYRTFCPLVADEGQVNPATANQSVATVCDFFLDASRRAHKPDTFEWHRYYLQSFCDRFGRLMTADVKSYHVTKWLDAHPDWKNSRRHAIGVLKRAFNWAEEQGYITANPIRGVKKPRGGKRQRILAPEERQQILDAIPDESFRQFVFAMQETGCRPGEVAAVTVGQVTQRFGPASSSARVKDEAGPNR</sequence>
<evidence type="ECO:0000256" key="1">
    <source>
        <dbReference type="ARBA" id="ARBA00023125"/>
    </source>
</evidence>
<organism evidence="3 4">
    <name type="scientific">Gemmata palustris</name>
    <dbReference type="NCBI Taxonomy" id="2822762"/>
    <lineage>
        <taxon>Bacteria</taxon>
        <taxon>Pseudomonadati</taxon>
        <taxon>Planctomycetota</taxon>
        <taxon>Planctomycetia</taxon>
        <taxon>Gemmatales</taxon>
        <taxon>Gemmataceae</taxon>
        <taxon>Gemmata</taxon>
    </lineage>
</organism>
<dbReference type="InterPro" id="IPR013762">
    <property type="entry name" value="Integrase-like_cat_sf"/>
</dbReference>
<dbReference type="Gene3D" id="1.10.150.130">
    <property type="match status" value="1"/>
</dbReference>
<proteinExistence type="predicted"/>
<dbReference type="Proteomes" id="UP000676565">
    <property type="component" value="Unassembled WGS sequence"/>
</dbReference>
<evidence type="ECO:0000313" key="4">
    <source>
        <dbReference type="Proteomes" id="UP000676565"/>
    </source>
</evidence>
<dbReference type="InterPro" id="IPR010998">
    <property type="entry name" value="Integrase_recombinase_N"/>
</dbReference>
<keyword evidence="1" id="KW-0238">DNA-binding</keyword>
<dbReference type="SUPFAM" id="SSF56349">
    <property type="entry name" value="DNA breaking-rejoining enzymes"/>
    <property type="match status" value="1"/>
</dbReference>
<evidence type="ECO:0000256" key="2">
    <source>
        <dbReference type="ARBA" id="ARBA00023172"/>
    </source>
</evidence>
<name>A0ABS5BVW1_9BACT</name>
<comment type="caution">
    <text evidence="3">The sequence shown here is derived from an EMBL/GenBank/DDBJ whole genome shotgun (WGS) entry which is preliminary data.</text>
</comment>